<keyword evidence="7" id="KW-0460">Magnesium</keyword>
<comment type="cofactor">
    <cofactor evidence="7">
        <name>Mg(2+)</name>
        <dbReference type="ChEBI" id="CHEBI:18420"/>
    </cofactor>
    <text evidence="7">Binds 2 magnesium ions per subunit.</text>
</comment>
<proteinExistence type="inferred from homology"/>
<feature type="binding site" evidence="7">
    <location>
        <position position="118"/>
    </location>
    <ligand>
        <name>Mg(2+)</name>
        <dbReference type="ChEBI" id="CHEBI:18420"/>
        <label>1</label>
    </ligand>
</feature>
<dbReference type="HAMAP" id="MF_01855">
    <property type="entry name" value="FBPase_class1"/>
    <property type="match status" value="1"/>
</dbReference>
<dbReference type="NCBIfam" id="NF006778">
    <property type="entry name" value="PRK09293.1-1"/>
    <property type="match status" value="1"/>
</dbReference>
<dbReference type="Gene3D" id="3.30.540.10">
    <property type="entry name" value="Fructose-1,6-Bisphosphatase, subunit A, domain 1"/>
    <property type="match status" value="1"/>
</dbReference>
<dbReference type="PIRSF" id="PIRSF000904">
    <property type="entry name" value="FBPtase_SBPase"/>
    <property type="match status" value="1"/>
</dbReference>
<feature type="domain" description="Fructose-1-6-bisphosphatase class 1 C-terminal" evidence="10">
    <location>
        <begin position="200"/>
        <end position="333"/>
    </location>
</feature>
<name>A0ABW0J620_9BURK</name>
<feature type="binding site" evidence="7">
    <location>
        <position position="119"/>
    </location>
    <ligand>
        <name>Mg(2+)</name>
        <dbReference type="ChEBI" id="CHEBI:18420"/>
        <label>2</label>
    </ligand>
</feature>
<dbReference type="NCBIfam" id="NF006780">
    <property type="entry name" value="PRK09293.1-4"/>
    <property type="match status" value="1"/>
</dbReference>
<evidence type="ECO:0000259" key="10">
    <source>
        <dbReference type="Pfam" id="PF18913"/>
    </source>
</evidence>
<evidence type="ECO:0000313" key="12">
    <source>
        <dbReference type="Proteomes" id="UP001596103"/>
    </source>
</evidence>
<evidence type="ECO:0000259" key="9">
    <source>
        <dbReference type="Pfam" id="PF00316"/>
    </source>
</evidence>
<organism evidence="11 12">
    <name type="scientific">Paraburkholderia denitrificans</name>
    <dbReference type="NCBI Taxonomy" id="694025"/>
    <lineage>
        <taxon>Bacteria</taxon>
        <taxon>Pseudomonadati</taxon>
        <taxon>Pseudomonadota</taxon>
        <taxon>Betaproteobacteria</taxon>
        <taxon>Burkholderiales</taxon>
        <taxon>Burkholderiaceae</taxon>
        <taxon>Paraburkholderia</taxon>
    </lineage>
</organism>
<comment type="subunit">
    <text evidence="7">Homotetramer.</text>
</comment>
<dbReference type="PANTHER" id="PTHR11556:SF35">
    <property type="entry name" value="SEDOHEPTULOSE-1,7-BISPHOSPHATASE, CHLOROPLASTIC"/>
    <property type="match status" value="1"/>
</dbReference>
<feature type="binding site" evidence="7">
    <location>
        <begin position="119"/>
        <end position="122"/>
    </location>
    <ligand>
        <name>substrate</name>
    </ligand>
</feature>
<dbReference type="InterPro" id="IPR044015">
    <property type="entry name" value="FBPase_C_dom"/>
</dbReference>
<comment type="caution">
    <text evidence="11">The sequence shown here is derived from an EMBL/GenBank/DDBJ whole genome shotgun (WGS) entry which is preliminary data.</text>
</comment>
<keyword evidence="3 7" id="KW-0963">Cytoplasm</keyword>
<keyword evidence="4 7" id="KW-0378">Hydrolase</keyword>
<dbReference type="InterPro" id="IPR000146">
    <property type="entry name" value="FBPase_class-1"/>
</dbReference>
<dbReference type="PANTHER" id="PTHR11556">
    <property type="entry name" value="FRUCTOSE-1,6-BISPHOSPHATASE-RELATED"/>
    <property type="match status" value="1"/>
</dbReference>
<evidence type="ECO:0000256" key="6">
    <source>
        <dbReference type="ARBA" id="ARBA00024331"/>
    </source>
</evidence>
<dbReference type="Pfam" id="PF00316">
    <property type="entry name" value="FBPase"/>
    <property type="match status" value="1"/>
</dbReference>
<keyword evidence="5 7" id="KW-0119">Carbohydrate metabolism</keyword>
<dbReference type="GO" id="GO:0042132">
    <property type="term" value="F:fructose 1,6-bisphosphate 1-phosphatase activity"/>
    <property type="evidence" value="ECO:0007669"/>
    <property type="project" value="UniProtKB-EC"/>
</dbReference>
<reference evidence="12" key="1">
    <citation type="journal article" date="2019" name="Int. J. Syst. Evol. Microbiol.">
        <title>The Global Catalogue of Microorganisms (GCM) 10K type strain sequencing project: providing services to taxonomists for standard genome sequencing and annotation.</title>
        <authorList>
            <consortium name="The Broad Institute Genomics Platform"/>
            <consortium name="The Broad Institute Genome Sequencing Center for Infectious Disease"/>
            <person name="Wu L."/>
            <person name="Ma J."/>
        </authorList>
    </citation>
    <scope>NUCLEOTIDE SEQUENCE [LARGE SCALE GENOMIC DNA]</scope>
    <source>
        <strain evidence="12">CCUG 56042</strain>
    </source>
</reference>
<dbReference type="InterPro" id="IPR028343">
    <property type="entry name" value="FBPtase"/>
</dbReference>
<evidence type="ECO:0000256" key="4">
    <source>
        <dbReference type="ARBA" id="ARBA00022801"/>
    </source>
</evidence>
<evidence type="ECO:0000256" key="7">
    <source>
        <dbReference type="HAMAP-Rule" id="MF_01855"/>
    </source>
</evidence>
<evidence type="ECO:0000256" key="8">
    <source>
        <dbReference type="RuleBase" id="RU000508"/>
    </source>
</evidence>
<dbReference type="PRINTS" id="PR00115">
    <property type="entry name" value="F16BPHPHTASE"/>
</dbReference>
<dbReference type="NCBIfam" id="NF006779">
    <property type="entry name" value="PRK09293.1-3"/>
    <property type="match status" value="1"/>
</dbReference>
<evidence type="ECO:0000256" key="1">
    <source>
        <dbReference type="ARBA" id="ARBA00001273"/>
    </source>
</evidence>
<accession>A0ABW0J620</accession>
<dbReference type="EC" id="3.1.3.11" evidence="7"/>
<evidence type="ECO:0000256" key="2">
    <source>
        <dbReference type="ARBA" id="ARBA00010941"/>
    </source>
</evidence>
<dbReference type="CDD" id="cd00354">
    <property type="entry name" value="FBPase"/>
    <property type="match status" value="1"/>
</dbReference>
<comment type="caution">
    <text evidence="7">Lacks conserved residue(s) required for the propagation of feature annotation.</text>
</comment>
<feature type="binding site" evidence="7">
    <location>
        <position position="116"/>
    </location>
    <ligand>
        <name>Mg(2+)</name>
        <dbReference type="ChEBI" id="CHEBI:18420"/>
        <label>2</label>
    </ligand>
</feature>
<feature type="binding site" evidence="7">
    <location>
        <position position="94"/>
    </location>
    <ligand>
        <name>Mg(2+)</name>
        <dbReference type="ChEBI" id="CHEBI:18420"/>
        <label>1</label>
    </ligand>
</feature>
<feature type="binding site" evidence="7">
    <location>
        <position position="210"/>
    </location>
    <ligand>
        <name>substrate</name>
    </ligand>
</feature>
<dbReference type="SUPFAM" id="SSF56655">
    <property type="entry name" value="Carbohydrate phosphatase"/>
    <property type="match status" value="1"/>
</dbReference>
<feature type="domain" description="Fructose-1-6-bisphosphatase class I N-terminal" evidence="9">
    <location>
        <begin position="8"/>
        <end position="195"/>
    </location>
</feature>
<feature type="binding site" evidence="7">
    <location>
        <position position="276"/>
    </location>
    <ligand>
        <name>substrate</name>
    </ligand>
</feature>
<sequence length="338" mass="37527">MALQRRTTLTKYLIEQQRENHNLPADLRLLIEVVARACKAISYNVSKGALGDALGTADSENVQGEVQKNLDILSNEILLDANEWGGNLAAMASEEMETFFPIPANYPKGEYLLVFDPLDGSSNIDVNVSIGTIFSVLRCPDGQQASEESFLQPGVQQVAAGYAVYGPQTVFVLTTGHGVNCFTLDRELGSWVLTQSNMRIPEETREYAINASNARHWYEPVQKYIGELNAGKEGPRGENFNMRWIASMVADVHRILNRGGIFMYPADRRDPSRPGKLRLMYEANPMAFIVEQAGGAATNGNGRILDIKPKGLHERVAVFLGSKNEVERVTRYHHEAKE</sequence>
<dbReference type="Pfam" id="PF18913">
    <property type="entry name" value="FBPase_C"/>
    <property type="match status" value="1"/>
</dbReference>
<dbReference type="RefSeq" id="WP_377710240.1">
    <property type="nucleotide sequence ID" value="NZ_JBHSMP010000009.1"/>
</dbReference>
<comment type="subcellular location">
    <subcellularLocation>
        <location evidence="7">Cytoplasm</location>
    </subcellularLocation>
</comment>
<evidence type="ECO:0000313" key="11">
    <source>
        <dbReference type="EMBL" id="MFC5428444.1"/>
    </source>
</evidence>
<keyword evidence="7" id="KW-0479">Metal-binding</keyword>
<feature type="binding site" evidence="7">
    <location>
        <position position="282"/>
    </location>
    <ligand>
        <name>Mg(2+)</name>
        <dbReference type="ChEBI" id="CHEBI:18420"/>
        <label>2</label>
    </ligand>
</feature>
<dbReference type="Proteomes" id="UP001596103">
    <property type="component" value="Unassembled WGS sequence"/>
</dbReference>
<dbReference type="EMBL" id="JBHSMP010000009">
    <property type="protein sequence ID" value="MFC5428444.1"/>
    <property type="molecule type" value="Genomic_DNA"/>
</dbReference>
<evidence type="ECO:0000256" key="5">
    <source>
        <dbReference type="ARBA" id="ARBA00023277"/>
    </source>
</evidence>
<feature type="binding site" evidence="7">
    <location>
        <position position="116"/>
    </location>
    <ligand>
        <name>Mg(2+)</name>
        <dbReference type="ChEBI" id="CHEBI:18420"/>
        <label>1</label>
    </ligand>
</feature>
<dbReference type="InterPro" id="IPR033391">
    <property type="entry name" value="FBPase_N"/>
</dbReference>
<evidence type="ECO:0000256" key="3">
    <source>
        <dbReference type="ARBA" id="ARBA00022490"/>
    </source>
</evidence>
<gene>
    <name evidence="7" type="primary">fbp</name>
    <name evidence="11" type="ORF">ACFPTO_06455</name>
</gene>
<dbReference type="PIRSF" id="PIRSF500210">
    <property type="entry name" value="FBPtase"/>
    <property type="match status" value="1"/>
</dbReference>
<protein>
    <recommendedName>
        <fullName evidence="7">Fructose-1,6-bisphosphatase class 1</fullName>
        <shortName evidence="7">FBPase class 1</shortName>
        <ecNumber evidence="7">3.1.3.11</ecNumber>
    </recommendedName>
    <alternativeName>
        <fullName evidence="7">D-fructose-1,6-bisphosphate 1-phosphohydrolase class 1</fullName>
    </alternativeName>
</protein>
<comment type="similarity">
    <text evidence="2 7 8">Belongs to the FBPase class 1 family.</text>
</comment>
<keyword evidence="12" id="KW-1185">Reference proteome</keyword>
<dbReference type="Gene3D" id="3.40.190.80">
    <property type="match status" value="1"/>
</dbReference>
<comment type="pathway">
    <text evidence="6">Carbohydrate biosynthesis.</text>
</comment>
<comment type="catalytic activity">
    <reaction evidence="1 7">
        <text>beta-D-fructose 1,6-bisphosphate + H2O = beta-D-fructose 6-phosphate + phosphate</text>
        <dbReference type="Rhea" id="RHEA:11064"/>
        <dbReference type="ChEBI" id="CHEBI:15377"/>
        <dbReference type="ChEBI" id="CHEBI:32966"/>
        <dbReference type="ChEBI" id="CHEBI:43474"/>
        <dbReference type="ChEBI" id="CHEBI:57634"/>
        <dbReference type="EC" id="3.1.3.11"/>
    </reaction>
</comment>